<sequence>MDQQNWLQKS</sequence>
<protein>
    <submittedName>
        <fullName evidence="1">Uncharacterized protein</fullName>
    </submittedName>
</protein>
<name>A0A2P2R4N8_RHIMU</name>
<dbReference type="EMBL" id="GGEC01093677">
    <property type="protein sequence ID" value="MBX74161.1"/>
    <property type="molecule type" value="Transcribed_RNA"/>
</dbReference>
<proteinExistence type="predicted"/>
<evidence type="ECO:0000313" key="1">
    <source>
        <dbReference type="EMBL" id="MBX74161.1"/>
    </source>
</evidence>
<organism evidence="1">
    <name type="scientific">Rhizophora mucronata</name>
    <name type="common">Asiatic mangrove</name>
    <dbReference type="NCBI Taxonomy" id="61149"/>
    <lineage>
        <taxon>Eukaryota</taxon>
        <taxon>Viridiplantae</taxon>
        <taxon>Streptophyta</taxon>
        <taxon>Embryophyta</taxon>
        <taxon>Tracheophyta</taxon>
        <taxon>Spermatophyta</taxon>
        <taxon>Magnoliopsida</taxon>
        <taxon>eudicotyledons</taxon>
        <taxon>Gunneridae</taxon>
        <taxon>Pentapetalae</taxon>
        <taxon>rosids</taxon>
        <taxon>fabids</taxon>
        <taxon>Malpighiales</taxon>
        <taxon>Rhizophoraceae</taxon>
        <taxon>Rhizophora</taxon>
    </lineage>
</organism>
<accession>A0A2P2R4N8</accession>
<reference evidence="1" key="1">
    <citation type="submission" date="2018-02" db="EMBL/GenBank/DDBJ databases">
        <title>Rhizophora mucronata_Transcriptome.</title>
        <authorList>
            <person name="Meera S.P."/>
            <person name="Sreeshan A."/>
            <person name="Augustine A."/>
        </authorList>
    </citation>
    <scope>NUCLEOTIDE SEQUENCE</scope>
    <source>
        <tissue evidence="1">Leaf</tissue>
    </source>
</reference>